<dbReference type="Proteomes" id="UP000305948">
    <property type="component" value="Unassembled WGS sequence"/>
</dbReference>
<proteinExistence type="predicted"/>
<feature type="region of interest" description="Disordered" evidence="1">
    <location>
        <begin position="347"/>
        <end position="368"/>
    </location>
</feature>
<evidence type="ECO:0000313" key="4">
    <source>
        <dbReference type="Proteomes" id="UP000305948"/>
    </source>
</evidence>
<dbReference type="STRING" id="5364.A0A5C3N6P9"/>
<organism evidence="3 4">
    <name type="scientific">Heliocybe sulcata</name>
    <dbReference type="NCBI Taxonomy" id="5364"/>
    <lineage>
        <taxon>Eukaryota</taxon>
        <taxon>Fungi</taxon>
        <taxon>Dikarya</taxon>
        <taxon>Basidiomycota</taxon>
        <taxon>Agaricomycotina</taxon>
        <taxon>Agaricomycetes</taxon>
        <taxon>Gloeophyllales</taxon>
        <taxon>Gloeophyllaceae</taxon>
        <taxon>Heliocybe</taxon>
    </lineage>
</organism>
<dbReference type="Gene3D" id="1.20.1280.50">
    <property type="match status" value="1"/>
</dbReference>
<dbReference type="InterPro" id="IPR032675">
    <property type="entry name" value="LRR_dom_sf"/>
</dbReference>
<keyword evidence="4" id="KW-1185">Reference proteome</keyword>
<feature type="domain" description="F-box" evidence="2">
    <location>
        <begin position="61"/>
        <end position="111"/>
    </location>
</feature>
<dbReference type="SUPFAM" id="SSF52047">
    <property type="entry name" value="RNI-like"/>
    <property type="match status" value="1"/>
</dbReference>
<evidence type="ECO:0000256" key="1">
    <source>
        <dbReference type="SAM" id="MobiDB-lite"/>
    </source>
</evidence>
<evidence type="ECO:0000313" key="3">
    <source>
        <dbReference type="EMBL" id="TFK52497.1"/>
    </source>
</evidence>
<dbReference type="OrthoDB" id="3359674at2759"/>
<dbReference type="Gene3D" id="3.80.10.10">
    <property type="entry name" value="Ribonuclease Inhibitor"/>
    <property type="match status" value="1"/>
</dbReference>
<dbReference type="EMBL" id="ML213509">
    <property type="protein sequence ID" value="TFK52497.1"/>
    <property type="molecule type" value="Genomic_DNA"/>
</dbReference>
<dbReference type="Pfam" id="PF12937">
    <property type="entry name" value="F-box-like"/>
    <property type="match status" value="1"/>
</dbReference>
<dbReference type="InterPro" id="IPR001810">
    <property type="entry name" value="F-box_dom"/>
</dbReference>
<reference evidence="3 4" key="1">
    <citation type="journal article" date="2019" name="Nat. Ecol. Evol.">
        <title>Megaphylogeny resolves global patterns of mushroom evolution.</title>
        <authorList>
            <person name="Varga T."/>
            <person name="Krizsan K."/>
            <person name="Foldi C."/>
            <person name="Dima B."/>
            <person name="Sanchez-Garcia M."/>
            <person name="Sanchez-Ramirez S."/>
            <person name="Szollosi G.J."/>
            <person name="Szarkandi J.G."/>
            <person name="Papp V."/>
            <person name="Albert L."/>
            <person name="Andreopoulos W."/>
            <person name="Angelini C."/>
            <person name="Antonin V."/>
            <person name="Barry K.W."/>
            <person name="Bougher N.L."/>
            <person name="Buchanan P."/>
            <person name="Buyck B."/>
            <person name="Bense V."/>
            <person name="Catcheside P."/>
            <person name="Chovatia M."/>
            <person name="Cooper J."/>
            <person name="Damon W."/>
            <person name="Desjardin D."/>
            <person name="Finy P."/>
            <person name="Geml J."/>
            <person name="Haridas S."/>
            <person name="Hughes K."/>
            <person name="Justo A."/>
            <person name="Karasinski D."/>
            <person name="Kautmanova I."/>
            <person name="Kiss B."/>
            <person name="Kocsube S."/>
            <person name="Kotiranta H."/>
            <person name="LaButti K.M."/>
            <person name="Lechner B.E."/>
            <person name="Liimatainen K."/>
            <person name="Lipzen A."/>
            <person name="Lukacs Z."/>
            <person name="Mihaltcheva S."/>
            <person name="Morgado L.N."/>
            <person name="Niskanen T."/>
            <person name="Noordeloos M.E."/>
            <person name="Ohm R.A."/>
            <person name="Ortiz-Santana B."/>
            <person name="Ovrebo C."/>
            <person name="Racz N."/>
            <person name="Riley R."/>
            <person name="Savchenko A."/>
            <person name="Shiryaev A."/>
            <person name="Soop K."/>
            <person name="Spirin V."/>
            <person name="Szebenyi C."/>
            <person name="Tomsovsky M."/>
            <person name="Tulloss R.E."/>
            <person name="Uehling J."/>
            <person name="Grigoriev I.V."/>
            <person name="Vagvolgyi C."/>
            <person name="Papp T."/>
            <person name="Martin F.M."/>
            <person name="Miettinen O."/>
            <person name="Hibbett D.S."/>
            <person name="Nagy L.G."/>
        </authorList>
    </citation>
    <scope>NUCLEOTIDE SEQUENCE [LARGE SCALE GENOMIC DNA]</scope>
    <source>
        <strain evidence="3 4">OMC1185</strain>
    </source>
</reference>
<dbReference type="SUPFAM" id="SSF81383">
    <property type="entry name" value="F-box domain"/>
    <property type="match status" value="1"/>
</dbReference>
<sequence>MRQLAASKPSAGTRRMPLDSLANVKITRRNVRDWEDFLMNEFRVYASVLLERERAVPPSGPCPFDHLPPEIIAEIFVFCAAVDSDSLARIARVCRSWRNIVYDWPRIWYRLFLDQENRQIRRLQMKSEVWANQSSPLGFDVEIKMAHMDMMLAILSPLLQHIDRWRTFNVRGTWQERIRMSDLRALGGVDQLSLDRIDIYIDEDLKEELGHKPYTPKVPSLYFNEGQLAMRLLTSTLPERYFLEPMQITTLVINDNSDVIHPVKLLKLLTVFPKLERLRVAGWPQSEMFDYTSAPVVTLPHLTEFAVRGLFSTRAVLSHLHLPALKELNLGLLNVDHRLSDEFDYEDGDSEDEAADYSQSPSSDHATGMGLRSLIKRSHPPLELLYMDYADMRTKDFAWCFERLPTLQTFGIVASDMSDKVVKLLGAQRDPFGAFDVAARFPIRLPSLTTLVLRNCQRLSGDAVIEAIRTRVQFTDRQAQGGVIATLQQVQIQGCDGVREEHIGILRNTLGQRLIS</sequence>
<gene>
    <name evidence="3" type="ORF">OE88DRAFT_1408798</name>
</gene>
<accession>A0A5C3N6P9</accession>
<dbReference type="PROSITE" id="PS50181">
    <property type="entry name" value="FBOX"/>
    <property type="match status" value="1"/>
</dbReference>
<dbReference type="InterPro" id="IPR036047">
    <property type="entry name" value="F-box-like_dom_sf"/>
</dbReference>
<protein>
    <recommendedName>
        <fullName evidence="2">F-box domain-containing protein</fullName>
    </recommendedName>
</protein>
<dbReference type="AlphaFoldDB" id="A0A5C3N6P9"/>
<name>A0A5C3N6P9_9AGAM</name>
<evidence type="ECO:0000259" key="2">
    <source>
        <dbReference type="PROSITE" id="PS50181"/>
    </source>
</evidence>